<gene>
    <name evidence="2" type="ORF">GCM10010121_023940</name>
</gene>
<feature type="compositionally biased region" description="Basic and acidic residues" evidence="1">
    <location>
        <begin position="193"/>
        <end position="202"/>
    </location>
</feature>
<reference evidence="2" key="2">
    <citation type="submission" date="2020-09" db="EMBL/GenBank/DDBJ databases">
        <authorList>
            <person name="Sun Q."/>
            <person name="Ohkuma M."/>
        </authorList>
    </citation>
    <scope>NUCLEOTIDE SEQUENCE</scope>
    <source>
        <strain evidence="2">JCM 3086</strain>
    </source>
</reference>
<dbReference type="Proteomes" id="UP000657574">
    <property type="component" value="Unassembled WGS sequence"/>
</dbReference>
<protein>
    <recommendedName>
        <fullName evidence="4">DUF1508 domain-containing protein</fullName>
    </recommendedName>
</protein>
<reference evidence="2" key="1">
    <citation type="journal article" date="2014" name="Int. J. Syst. Evol. Microbiol.">
        <title>Complete genome sequence of Corynebacterium casei LMG S-19264T (=DSM 44701T), isolated from a smear-ripened cheese.</title>
        <authorList>
            <consortium name="US DOE Joint Genome Institute (JGI-PGF)"/>
            <person name="Walter F."/>
            <person name="Albersmeier A."/>
            <person name="Kalinowski J."/>
            <person name="Ruckert C."/>
        </authorList>
    </citation>
    <scope>NUCLEOTIDE SEQUENCE</scope>
    <source>
        <strain evidence="2">JCM 3086</strain>
    </source>
</reference>
<feature type="compositionally biased region" description="Low complexity" evidence="1">
    <location>
        <begin position="177"/>
        <end position="187"/>
    </location>
</feature>
<organism evidence="2 3">
    <name type="scientific">Streptomyces brasiliensis</name>
    <dbReference type="NCBI Taxonomy" id="1954"/>
    <lineage>
        <taxon>Bacteria</taxon>
        <taxon>Bacillati</taxon>
        <taxon>Actinomycetota</taxon>
        <taxon>Actinomycetes</taxon>
        <taxon>Kitasatosporales</taxon>
        <taxon>Streptomycetaceae</taxon>
        <taxon>Streptomyces</taxon>
    </lineage>
</organism>
<dbReference type="RefSeq" id="WP_189311097.1">
    <property type="nucleotide sequence ID" value="NZ_BMQA01000006.1"/>
</dbReference>
<accession>A0A917KIK3</accession>
<feature type="region of interest" description="Disordered" evidence="1">
    <location>
        <begin position="117"/>
        <end position="202"/>
    </location>
</feature>
<evidence type="ECO:0000313" key="3">
    <source>
        <dbReference type="Proteomes" id="UP000657574"/>
    </source>
</evidence>
<comment type="caution">
    <text evidence="2">The sequence shown here is derived from an EMBL/GenBank/DDBJ whole genome shotgun (WGS) entry which is preliminary data.</text>
</comment>
<name>A0A917KIK3_9ACTN</name>
<dbReference type="AlphaFoldDB" id="A0A917KIK3"/>
<proteinExistence type="predicted"/>
<dbReference type="EMBL" id="BMQA01000006">
    <property type="protein sequence ID" value="GGJ12731.1"/>
    <property type="molecule type" value="Genomic_DNA"/>
</dbReference>
<keyword evidence="3" id="KW-1185">Reference proteome</keyword>
<dbReference type="Gene3D" id="2.30.29.80">
    <property type="match status" value="1"/>
</dbReference>
<evidence type="ECO:0000313" key="2">
    <source>
        <dbReference type="EMBL" id="GGJ12731.1"/>
    </source>
</evidence>
<evidence type="ECO:0000256" key="1">
    <source>
        <dbReference type="SAM" id="MobiDB-lite"/>
    </source>
</evidence>
<evidence type="ECO:0008006" key="4">
    <source>
        <dbReference type="Google" id="ProtNLM"/>
    </source>
</evidence>
<sequence length="202" mass="21203">MVPSRFLYVVRGAGQRPGRGEQAVGWRLVGSNHRELGRSAESFDGFAECRAAVLRLRERIADAKALLSTTESAGGWSWRLEIDGRAAAVAGRPYQRQRDCQYNLGQFLNAVPVADLAEPTPARPREAGGTRPHGTGRAADRPEPGLAARPQPGPASRPAPGIASRSIPPGPPKSRPDLAGRPAPADGDGVGGARDHAGTGAR</sequence>